<evidence type="ECO:0000256" key="1">
    <source>
        <dbReference type="SAM" id="MobiDB-lite"/>
    </source>
</evidence>
<evidence type="ECO:0000313" key="2">
    <source>
        <dbReference type="EMBL" id="WVZ11243.1"/>
    </source>
</evidence>
<organism evidence="2 3">
    <name type="scientific">Vigna mungo</name>
    <name type="common">Black gram</name>
    <name type="synonym">Phaseolus mungo</name>
    <dbReference type="NCBI Taxonomy" id="3915"/>
    <lineage>
        <taxon>Eukaryota</taxon>
        <taxon>Viridiplantae</taxon>
        <taxon>Streptophyta</taxon>
        <taxon>Embryophyta</taxon>
        <taxon>Tracheophyta</taxon>
        <taxon>Spermatophyta</taxon>
        <taxon>Magnoliopsida</taxon>
        <taxon>eudicotyledons</taxon>
        <taxon>Gunneridae</taxon>
        <taxon>Pentapetalae</taxon>
        <taxon>rosids</taxon>
        <taxon>fabids</taxon>
        <taxon>Fabales</taxon>
        <taxon>Fabaceae</taxon>
        <taxon>Papilionoideae</taxon>
        <taxon>50 kb inversion clade</taxon>
        <taxon>NPAAA clade</taxon>
        <taxon>indigoferoid/millettioid clade</taxon>
        <taxon>Phaseoleae</taxon>
        <taxon>Vigna</taxon>
    </lineage>
</organism>
<accession>A0AAQ3NMV5</accession>
<feature type="region of interest" description="Disordered" evidence="1">
    <location>
        <begin position="101"/>
        <end position="127"/>
    </location>
</feature>
<proteinExistence type="predicted"/>
<sequence>MPPCFLSLSRTSPLSSPSLHSLAPLHSPRCNRTTLSNTSTTCTPLLPTLPRCVLLPVRPPPPRLDSCCGSVPRSPSKLLRFRRKASCAAAKCSSRPLFPAPSRGASTASRLRVCPRRGGTRRGGSALPRSPRVCLRFRLALALILLFP</sequence>
<dbReference type="Proteomes" id="UP001374535">
    <property type="component" value="Chromosome 5"/>
</dbReference>
<name>A0AAQ3NMV5_VIGMU</name>
<protein>
    <submittedName>
        <fullName evidence="2">Uncharacterized protein</fullName>
    </submittedName>
</protein>
<gene>
    <name evidence="2" type="ORF">V8G54_015773</name>
</gene>
<dbReference type="EMBL" id="CP144696">
    <property type="protein sequence ID" value="WVZ11243.1"/>
    <property type="molecule type" value="Genomic_DNA"/>
</dbReference>
<reference evidence="2 3" key="1">
    <citation type="journal article" date="2023" name="Life. Sci Alliance">
        <title>Evolutionary insights into 3D genome organization and epigenetic landscape of Vigna mungo.</title>
        <authorList>
            <person name="Junaid A."/>
            <person name="Singh B."/>
            <person name="Bhatia S."/>
        </authorList>
    </citation>
    <scope>NUCLEOTIDE SEQUENCE [LARGE SCALE GENOMIC DNA]</scope>
    <source>
        <strain evidence="2">Urdbean</strain>
    </source>
</reference>
<dbReference type="AlphaFoldDB" id="A0AAQ3NMV5"/>
<keyword evidence="3" id="KW-1185">Reference proteome</keyword>
<evidence type="ECO:0000313" key="3">
    <source>
        <dbReference type="Proteomes" id="UP001374535"/>
    </source>
</evidence>